<evidence type="ECO:0000313" key="2">
    <source>
        <dbReference type="Proteomes" id="UP000414233"/>
    </source>
</evidence>
<name>A0A5E4U6G7_9BURK</name>
<reference evidence="1 2" key="1">
    <citation type="submission" date="2019-08" db="EMBL/GenBank/DDBJ databases">
        <authorList>
            <person name="Peeters C."/>
        </authorList>
    </citation>
    <scope>NUCLEOTIDE SEQUENCE [LARGE SCALE GENOMIC DNA]</scope>
    <source>
        <strain evidence="1 2">LMG 30175</strain>
    </source>
</reference>
<dbReference type="Proteomes" id="UP000414233">
    <property type="component" value="Unassembled WGS sequence"/>
</dbReference>
<dbReference type="AlphaFoldDB" id="A0A5E4U6G7"/>
<keyword evidence="2" id="KW-1185">Reference proteome</keyword>
<dbReference type="EMBL" id="CABPRZ010000006">
    <property type="protein sequence ID" value="VVD94658.1"/>
    <property type="molecule type" value="Genomic_DNA"/>
</dbReference>
<dbReference type="OrthoDB" id="9101207at2"/>
<evidence type="ECO:0000313" key="1">
    <source>
        <dbReference type="EMBL" id="VVD94658.1"/>
    </source>
</evidence>
<gene>
    <name evidence="1" type="ORF">PTE30175_01737</name>
</gene>
<organism evidence="1 2">
    <name type="scientific">Pandoraea terrae</name>
    <dbReference type="NCBI Taxonomy" id="1537710"/>
    <lineage>
        <taxon>Bacteria</taxon>
        <taxon>Pseudomonadati</taxon>
        <taxon>Pseudomonadota</taxon>
        <taxon>Betaproteobacteria</taxon>
        <taxon>Burkholderiales</taxon>
        <taxon>Burkholderiaceae</taxon>
        <taxon>Pandoraea</taxon>
    </lineage>
</organism>
<sequence length="77" mass="8638">MDTGKTSLRSLIDKWLGPSPERQLGGTRFGRTANGVRYVSVEVLRMAGPLTIAFFRHEDGAWCVFPPRARQTCTTRI</sequence>
<proteinExistence type="predicted"/>
<protein>
    <submittedName>
        <fullName evidence="1">Uncharacterized protein</fullName>
    </submittedName>
</protein>
<accession>A0A5E4U6G7</accession>